<feature type="compositionally biased region" description="Low complexity" evidence="1">
    <location>
        <begin position="932"/>
        <end position="945"/>
    </location>
</feature>
<dbReference type="InterPro" id="IPR057230">
    <property type="entry name" value="DUF7908"/>
</dbReference>
<evidence type="ECO:0000259" key="3">
    <source>
        <dbReference type="PROSITE" id="PS51212"/>
    </source>
</evidence>
<evidence type="ECO:0000313" key="5">
    <source>
        <dbReference type="Proteomes" id="UP000030651"/>
    </source>
</evidence>
<sequence>MVSFSTARAAVLVGAWAFATHVNAQGYYFQNQGDSCAGVGFQYLGCYNAPGGVDPFQYTPGVPTTRDGQGNPSLSYIQFDNNDFTNATTNGNYCSLFCRAHGYKYTGLYNQGCTCGSSLSDSIKSLTPAADSACAIECSGDPTENCGTATGISIYVDTSFQREDSLVPANLATGYQKLGCFYGSNGGPTIPGPNFYQTTVATPDLCFANCADLKLPYARVIRDDANTFRCFCGADFGWGVRAYDDSTDQLCQSKCSDGTSGCTGQDCCGVGNNNAAPVYANPELMGCLAPVIPGFYTAAGSTVPAGAYTCSPTPAFVSARSKYTVSYETAPSLTKTVSFVATVTPAAGAAFVPYGCYAGGASILEAPTLAAPASLPSGRVAVDTCVEYCNAQGASWAALRAPTNAESICICGSDIASSGLGSIERFSTCNKRCSGDQSHFCGPNASDAGGLVYVNTAVATYTNGPWYTGQYNTWTVTPTYGCTGGVTSSAGPTTSVSSTASSITSSPSITSSDTASITSSSTASESISSTTSESASSTASESASSTASGTDSSTLSISESSTSSGSASSTDTNSASSTGSNTESNSSSSTESNTASNTESNTATNTESNSSSSTDTNTASNTGSSSPTSTESNASITSSSTDSASTSSNTADASTNTISTSSQGSDISTDSQSATSSVTDTNTASQSTTAQGTESSSEGQPTTTPNTETGTGSQGTSTQSTDANTSSQSDVSGSSTATTSSTASTTEISGRPTITVTSRVVRSFAAVFDTEQVPDKTGTYVNLTTFDPVTNVSQADRSFVVQYLGCYLFDGVTTPFTEDDSQNFIGDATASGTASGCAGVCAGANFTLSANNQGDCFCGNELKSANLELEPDRSSCSASCLESDIEKCGGGDKLTSPSGALLSVPGNSFFNIIEAVDAAKAVIVVLDENTTTTGTASDSATGSVTNTETTSSPAVTGPGSISTMVSATTSNDSAGTQTSTSSTASSTNGVPGVQDMPGQTIIAGILNDGGAAQAQGSGTNGVNGGSGSVGAVFRVPTGGFLGGEDSPNPVSCSDAIPLNLTSGQLSSGGEFIAAESTDAYTPLAASMMSAAVTTTFSSVDGILHWFNPAFYRGEAGFCQVGSGQVYATFTPASQWPQGCVAISLALYRVEQCQNGTLVDPSLATGTVTSGPTATNSNGGNGSGLATMTSPIPFSEGIFPIDASPTDEACVSTPLSWEIAPEPTFIEAA</sequence>
<feature type="region of interest" description="Disordered" evidence="1">
    <location>
        <begin position="932"/>
        <end position="997"/>
    </location>
</feature>
<dbReference type="Pfam" id="PF25485">
    <property type="entry name" value="DUF7908"/>
    <property type="match status" value="1"/>
</dbReference>
<feature type="domain" description="WSC" evidence="3">
    <location>
        <begin position="350"/>
        <end position="455"/>
    </location>
</feature>
<dbReference type="eggNOG" id="ENOG502S6BV">
    <property type="taxonomic scope" value="Eukaryota"/>
</dbReference>
<dbReference type="OMA" id="DANNCRT"/>
<feature type="domain" description="WSC" evidence="3">
    <location>
        <begin position="800"/>
        <end position="900"/>
    </location>
</feature>
<feature type="chain" id="PRO_5004834263" description="WSC domain-containing protein" evidence="2">
    <location>
        <begin position="25"/>
        <end position="1228"/>
    </location>
</feature>
<feature type="domain" description="WSC" evidence="3">
    <location>
        <begin position="40"/>
        <end position="158"/>
    </location>
</feature>
<feature type="region of interest" description="Disordered" evidence="1">
    <location>
        <begin position="491"/>
        <end position="750"/>
    </location>
</feature>
<dbReference type="AlphaFoldDB" id="W3WVF0"/>
<evidence type="ECO:0000256" key="2">
    <source>
        <dbReference type="SAM" id="SignalP"/>
    </source>
</evidence>
<dbReference type="InParanoid" id="W3WVF0"/>
<dbReference type="InterPro" id="IPR002889">
    <property type="entry name" value="WSC_carb-bd"/>
</dbReference>
<dbReference type="KEGG" id="pfy:PFICI_09910"/>
<reference evidence="5" key="1">
    <citation type="journal article" date="2015" name="BMC Genomics">
        <title>Genomic and transcriptomic analysis of the endophytic fungus Pestalotiopsis fici reveals its lifestyle and high potential for synthesis of natural products.</title>
        <authorList>
            <person name="Wang X."/>
            <person name="Zhang X."/>
            <person name="Liu L."/>
            <person name="Xiang M."/>
            <person name="Wang W."/>
            <person name="Sun X."/>
            <person name="Che Y."/>
            <person name="Guo L."/>
            <person name="Liu G."/>
            <person name="Guo L."/>
            <person name="Wang C."/>
            <person name="Yin W.B."/>
            <person name="Stadler M."/>
            <person name="Zhang X."/>
            <person name="Liu X."/>
        </authorList>
    </citation>
    <scope>NUCLEOTIDE SEQUENCE [LARGE SCALE GENOMIC DNA]</scope>
    <source>
        <strain evidence="5">W106-1 / CGMCC3.15140</strain>
    </source>
</reference>
<evidence type="ECO:0000313" key="4">
    <source>
        <dbReference type="EMBL" id="ETS77848.1"/>
    </source>
</evidence>
<keyword evidence="2" id="KW-0732">Signal</keyword>
<dbReference type="RefSeq" id="XP_007836682.1">
    <property type="nucleotide sequence ID" value="XM_007838491.1"/>
</dbReference>
<dbReference type="Proteomes" id="UP000030651">
    <property type="component" value="Unassembled WGS sequence"/>
</dbReference>
<dbReference type="HOGENOM" id="CLU_286401_0_0_1"/>
<accession>W3WVF0</accession>
<organism evidence="4 5">
    <name type="scientific">Pestalotiopsis fici (strain W106-1 / CGMCC3.15140)</name>
    <dbReference type="NCBI Taxonomy" id="1229662"/>
    <lineage>
        <taxon>Eukaryota</taxon>
        <taxon>Fungi</taxon>
        <taxon>Dikarya</taxon>
        <taxon>Ascomycota</taxon>
        <taxon>Pezizomycotina</taxon>
        <taxon>Sordariomycetes</taxon>
        <taxon>Xylariomycetidae</taxon>
        <taxon>Amphisphaeriales</taxon>
        <taxon>Sporocadaceae</taxon>
        <taxon>Pestalotiopsis</taxon>
    </lineage>
</organism>
<dbReference type="SMART" id="SM00321">
    <property type="entry name" value="WSC"/>
    <property type="match status" value="2"/>
</dbReference>
<evidence type="ECO:0000256" key="1">
    <source>
        <dbReference type="SAM" id="MobiDB-lite"/>
    </source>
</evidence>
<feature type="compositionally biased region" description="Low complexity" evidence="1">
    <location>
        <begin position="973"/>
        <end position="987"/>
    </location>
</feature>
<name>W3WVF0_PESFW</name>
<dbReference type="EMBL" id="KI912115">
    <property type="protein sequence ID" value="ETS77848.1"/>
    <property type="molecule type" value="Genomic_DNA"/>
</dbReference>
<feature type="domain" description="WSC" evidence="3">
    <location>
        <begin position="174"/>
        <end position="282"/>
    </location>
</feature>
<feature type="compositionally biased region" description="Low complexity" evidence="1">
    <location>
        <begin position="491"/>
        <end position="662"/>
    </location>
</feature>
<gene>
    <name evidence="4" type="ORF">PFICI_09910</name>
</gene>
<keyword evidence="5" id="KW-1185">Reference proteome</keyword>
<protein>
    <recommendedName>
        <fullName evidence="3">WSC domain-containing protein</fullName>
    </recommendedName>
</protein>
<dbReference type="OrthoDB" id="3563678at2759"/>
<dbReference type="GeneID" id="19274923"/>
<dbReference type="Pfam" id="PF01822">
    <property type="entry name" value="WSC"/>
    <property type="match status" value="2"/>
</dbReference>
<proteinExistence type="predicted"/>
<feature type="compositionally biased region" description="Polar residues" evidence="1">
    <location>
        <begin position="663"/>
        <end position="697"/>
    </location>
</feature>
<feature type="compositionally biased region" description="Low complexity" evidence="1">
    <location>
        <begin position="698"/>
        <end position="746"/>
    </location>
</feature>
<feature type="signal peptide" evidence="2">
    <location>
        <begin position="1"/>
        <end position="24"/>
    </location>
</feature>
<feature type="compositionally biased region" description="Polar residues" evidence="1">
    <location>
        <begin position="946"/>
        <end position="972"/>
    </location>
</feature>
<dbReference type="PROSITE" id="PS51212">
    <property type="entry name" value="WSC"/>
    <property type="match status" value="4"/>
</dbReference>